<organism evidence="2 3">
    <name type="scientific">Aquibium carbonis</name>
    <dbReference type="NCBI Taxonomy" id="2495581"/>
    <lineage>
        <taxon>Bacteria</taxon>
        <taxon>Pseudomonadati</taxon>
        <taxon>Pseudomonadota</taxon>
        <taxon>Alphaproteobacteria</taxon>
        <taxon>Hyphomicrobiales</taxon>
        <taxon>Phyllobacteriaceae</taxon>
        <taxon>Aquibium</taxon>
    </lineage>
</organism>
<keyword evidence="1" id="KW-0812">Transmembrane</keyword>
<dbReference type="AlphaFoldDB" id="A0A3R9ZPX7"/>
<dbReference type="Proteomes" id="UP000278398">
    <property type="component" value="Unassembled WGS sequence"/>
</dbReference>
<protein>
    <submittedName>
        <fullName evidence="2">DUF2474 domain-containing protein</fullName>
    </submittedName>
</protein>
<feature type="transmembrane region" description="Helical" evidence="1">
    <location>
        <begin position="24"/>
        <end position="49"/>
    </location>
</feature>
<name>A0A3R9ZPX7_9HYPH</name>
<sequence length="51" mass="5553">MTGPAAQDRDDRTPARGSGWAMRIAWFVGLWLASVAVLGAVAWIIRVWLVG</sequence>
<evidence type="ECO:0000256" key="1">
    <source>
        <dbReference type="SAM" id="Phobius"/>
    </source>
</evidence>
<dbReference type="OrthoDB" id="7364532at2"/>
<keyword evidence="1" id="KW-0472">Membrane</keyword>
<proteinExistence type="predicted"/>
<dbReference type="EMBL" id="RWKW01000072">
    <property type="protein sequence ID" value="RST84851.1"/>
    <property type="molecule type" value="Genomic_DNA"/>
</dbReference>
<evidence type="ECO:0000313" key="2">
    <source>
        <dbReference type="EMBL" id="RST84851.1"/>
    </source>
</evidence>
<keyword evidence="1" id="KW-1133">Transmembrane helix</keyword>
<accession>A0A3R9ZPX7</accession>
<comment type="caution">
    <text evidence="2">The sequence shown here is derived from an EMBL/GenBank/DDBJ whole genome shotgun (WGS) entry which is preliminary data.</text>
</comment>
<keyword evidence="3" id="KW-1185">Reference proteome</keyword>
<gene>
    <name evidence="2" type="ORF">EJC49_18620</name>
</gene>
<reference evidence="2 3" key="1">
    <citation type="submission" date="2018-12" db="EMBL/GenBank/DDBJ databases">
        <title>Mesorhizobium carbonis sp. nov., isolated from coal mine water.</title>
        <authorList>
            <person name="Xin W."/>
            <person name="Xu Z."/>
            <person name="Xiang F."/>
            <person name="Zhang J."/>
            <person name="Xi L."/>
            <person name="Liu J."/>
        </authorList>
    </citation>
    <scope>NUCLEOTIDE SEQUENCE [LARGE SCALE GENOMIC DNA]</scope>
    <source>
        <strain evidence="2 3">B2.3</strain>
    </source>
</reference>
<dbReference type="RefSeq" id="WP_126701443.1">
    <property type="nucleotide sequence ID" value="NZ_RWKW01000072.1"/>
</dbReference>
<evidence type="ECO:0000313" key="3">
    <source>
        <dbReference type="Proteomes" id="UP000278398"/>
    </source>
</evidence>